<dbReference type="Pfam" id="PF01266">
    <property type="entry name" value="DAO"/>
    <property type="match status" value="1"/>
</dbReference>
<dbReference type="PANTHER" id="PTHR13847:SF289">
    <property type="entry name" value="GLYCINE OXIDASE"/>
    <property type="match status" value="1"/>
</dbReference>
<comment type="caution">
    <text evidence="3">The sequence shown here is derived from an EMBL/GenBank/DDBJ whole genome shotgun (WGS) entry which is preliminary data.</text>
</comment>
<keyword evidence="1" id="KW-0560">Oxidoreductase</keyword>
<gene>
    <name evidence="3" type="ORF">A5635_12150</name>
</gene>
<dbReference type="OrthoDB" id="9806257at2"/>
<evidence type="ECO:0000313" key="3">
    <source>
        <dbReference type="EMBL" id="OBK26971.1"/>
    </source>
</evidence>
<dbReference type="SUPFAM" id="SSF54373">
    <property type="entry name" value="FAD-linked reductases, C-terminal domain"/>
    <property type="match status" value="1"/>
</dbReference>
<dbReference type="GO" id="GO:0005737">
    <property type="term" value="C:cytoplasm"/>
    <property type="evidence" value="ECO:0007669"/>
    <property type="project" value="TreeGrafter"/>
</dbReference>
<dbReference type="GO" id="GO:0016491">
    <property type="term" value="F:oxidoreductase activity"/>
    <property type="evidence" value="ECO:0007669"/>
    <property type="project" value="UniProtKB-KW"/>
</dbReference>
<organism evidence="3 4">
    <name type="scientific">Mycobacterium asiaticum</name>
    <dbReference type="NCBI Taxonomy" id="1790"/>
    <lineage>
        <taxon>Bacteria</taxon>
        <taxon>Bacillati</taxon>
        <taxon>Actinomycetota</taxon>
        <taxon>Actinomycetes</taxon>
        <taxon>Mycobacteriales</taxon>
        <taxon>Mycobacteriaceae</taxon>
        <taxon>Mycobacterium</taxon>
    </lineage>
</organism>
<protein>
    <submittedName>
        <fullName evidence="3">Amino acid dehydrogenase</fullName>
    </submittedName>
</protein>
<feature type="domain" description="FAD dependent oxidoreductase" evidence="2">
    <location>
        <begin position="14"/>
        <end position="399"/>
    </location>
</feature>
<dbReference type="Gene3D" id="3.30.9.10">
    <property type="entry name" value="D-Amino Acid Oxidase, subunit A, domain 2"/>
    <property type="match status" value="1"/>
</dbReference>
<proteinExistence type="predicted"/>
<dbReference type="InterPro" id="IPR036188">
    <property type="entry name" value="FAD/NAD-bd_sf"/>
</dbReference>
<accession>A0A1A3NYF4</accession>
<dbReference type="Gene3D" id="3.50.50.60">
    <property type="entry name" value="FAD/NAD(P)-binding domain"/>
    <property type="match status" value="2"/>
</dbReference>
<dbReference type="InterPro" id="IPR006076">
    <property type="entry name" value="FAD-dep_OxRdtase"/>
</dbReference>
<dbReference type="RefSeq" id="WP_065033691.1">
    <property type="nucleotide sequence ID" value="NZ_LZLR01000010.1"/>
</dbReference>
<sequence>MAGVEDIDGGPRTVIVVGAGIVGLSTAWFLQERGVDVTVVDRGGVGAGASAGNAGWVAPGLVLPLNSPAVLRYGLRSLFDANAPLHIPMTGDPRLWLFLMQFAANCRRSSWSRALRANTVLNEDCIDAFDVLVNNGVDVPVTDAPITALFDSSAGARHLLKELDELQQVSQTTFVTTLSGDALHEQVPLAAPAATSGLSINGQRFLDPGRFVTALGRAVTERGALLHSLEVTGIVPSGNGIAVLTNYGEPLRADAVVIASGAQLPQLTARWLRVPVRAGRGYSFTVPVDRPIPGPIYLPDARVACTPYRGAMRVSGTMEFRNPRERVFPERVASIVSSASQLLDGMRWDERSDVWVGARPITPDGRPLIGEVAPKVFVAGGHGMWGLTHGPVTGRYLAEQVTTGKQPQSLREFDPLRRVGR</sequence>
<dbReference type="PANTHER" id="PTHR13847">
    <property type="entry name" value="SARCOSINE DEHYDROGENASE-RELATED"/>
    <property type="match status" value="1"/>
</dbReference>
<evidence type="ECO:0000313" key="4">
    <source>
        <dbReference type="Proteomes" id="UP000093819"/>
    </source>
</evidence>
<dbReference type="SUPFAM" id="SSF51971">
    <property type="entry name" value="Nucleotide-binding domain"/>
    <property type="match status" value="1"/>
</dbReference>
<dbReference type="EMBL" id="LZLR01000010">
    <property type="protein sequence ID" value="OBK26971.1"/>
    <property type="molecule type" value="Genomic_DNA"/>
</dbReference>
<dbReference type="AlphaFoldDB" id="A0A1A3NYF4"/>
<reference evidence="3 4" key="1">
    <citation type="submission" date="2016-06" db="EMBL/GenBank/DDBJ databases">
        <authorList>
            <person name="Kjaerup R.B."/>
            <person name="Dalgaard T.S."/>
            <person name="Juul-Madsen H.R."/>
        </authorList>
    </citation>
    <scope>NUCLEOTIDE SEQUENCE [LARGE SCALE GENOMIC DNA]</scope>
    <source>
        <strain evidence="3 4">1245335.1</strain>
    </source>
</reference>
<dbReference type="Proteomes" id="UP000093819">
    <property type="component" value="Unassembled WGS sequence"/>
</dbReference>
<evidence type="ECO:0000259" key="2">
    <source>
        <dbReference type="Pfam" id="PF01266"/>
    </source>
</evidence>
<name>A0A1A3NYF4_MYCAS</name>
<evidence type="ECO:0000256" key="1">
    <source>
        <dbReference type="ARBA" id="ARBA00023002"/>
    </source>
</evidence>